<feature type="transmembrane region" description="Helical" evidence="13">
    <location>
        <begin position="23"/>
        <end position="48"/>
    </location>
</feature>
<dbReference type="CDD" id="cd04188">
    <property type="entry name" value="DPG_synthase"/>
    <property type="match status" value="1"/>
</dbReference>
<evidence type="ECO:0000256" key="9">
    <source>
        <dbReference type="ARBA" id="ARBA00022968"/>
    </source>
</evidence>
<comment type="catalytic activity">
    <reaction evidence="12">
        <text>a di-trans,poly-cis-dolichyl phosphate + UDP-alpha-D-glucose = a di-trans,poly-cis-dolichyl beta-D-glucosyl phosphate + UDP</text>
        <dbReference type="Rhea" id="RHEA:15401"/>
        <dbReference type="Rhea" id="RHEA-COMP:19498"/>
        <dbReference type="Rhea" id="RHEA-COMP:19502"/>
        <dbReference type="ChEBI" id="CHEBI:57525"/>
        <dbReference type="ChEBI" id="CHEBI:57683"/>
        <dbReference type="ChEBI" id="CHEBI:58223"/>
        <dbReference type="ChEBI" id="CHEBI:58885"/>
        <dbReference type="EC" id="2.4.1.117"/>
    </reaction>
    <physiologicalReaction direction="left-to-right" evidence="12">
        <dbReference type="Rhea" id="RHEA:15402"/>
    </physiologicalReaction>
</comment>
<dbReference type="EMBL" id="JAVFKD010000001">
    <property type="protein sequence ID" value="KAK5998713.1"/>
    <property type="molecule type" value="Genomic_DNA"/>
</dbReference>
<feature type="domain" description="Glycosyltransferase 2-like" evidence="14">
    <location>
        <begin position="167"/>
        <end position="253"/>
    </location>
</feature>
<evidence type="ECO:0000256" key="7">
    <source>
        <dbReference type="ARBA" id="ARBA00022692"/>
    </source>
</evidence>
<dbReference type="Pfam" id="PF00535">
    <property type="entry name" value="Glycos_transf_2"/>
    <property type="match status" value="1"/>
</dbReference>
<dbReference type="PANTHER" id="PTHR10859:SF91">
    <property type="entry name" value="DOLICHYL-PHOSPHATE BETA-GLUCOSYLTRANSFERASE"/>
    <property type="match status" value="1"/>
</dbReference>
<evidence type="ECO:0000256" key="12">
    <source>
        <dbReference type="ARBA" id="ARBA00045097"/>
    </source>
</evidence>
<evidence type="ECO:0000256" key="13">
    <source>
        <dbReference type="SAM" id="Phobius"/>
    </source>
</evidence>
<dbReference type="InterPro" id="IPR029044">
    <property type="entry name" value="Nucleotide-diphossugar_trans"/>
</dbReference>
<reference evidence="15 16" key="1">
    <citation type="submission" date="2024-01" db="EMBL/GenBank/DDBJ databases">
        <title>Complete genome of Cladobotryum mycophilum ATHUM6906.</title>
        <authorList>
            <person name="Christinaki A.C."/>
            <person name="Myridakis A.I."/>
            <person name="Kouvelis V.N."/>
        </authorList>
    </citation>
    <scope>NUCLEOTIDE SEQUENCE [LARGE SCALE GENOMIC DNA]</scope>
    <source>
        <strain evidence="15 16">ATHUM6906</strain>
    </source>
</reference>
<dbReference type="PANTHER" id="PTHR10859">
    <property type="entry name" value="GLYCOSYL TRANSFERASE"/>
    <property type="match status" value="1"/>
</dbReference>
<evidence type="ECO:0000256" key="10">
    <source>
        <dbReference type="ARBA" id="ARBA00022989"/>
    </source>
</evidence>
<keyword evidence="8" id="KW-0256">Endoplasmic reticulum</keyword>
<gene>
    <name evidence="15" type="ORF">PT974_01095</name>
</gene>
<comment type="caution">
    <text evidence="15">The sequence shown here is derived from an EMBL/GenBank/DDBJ whole genome shotgun (WGS) entry which is preliminary data.</text>
</comment>
<proteinExistence type="inferred from homology"/>
<comment type="subcellular location">
    <subcellularLocation>
        <location evidence="1">Endoplasmic reticulum membrane</location>
        <topology evidence="1">Single-pass membrane protein</topology>
    </subcellularLocation>
</comment>
<keyword evidence="5" id="KW-0328">Glycosyltransferase</keyword>
<organism evidence="15 16">
    <name type="scientific">Cladobotryum mycophilum</name>
    <dbReference type="NCBI Taxonomy" id="491253"/>
    <lineage>
        <taxon>Eukaryota</taxon>
        <taxon>Fungi</taxon>
        <taxon>Dikarya</taxon>
        <taxon>Ascomycota</taxon>
        <taxon>Pezizomycotina</taxon>
        <taxon>Sordariomycetes</taxon>
        <taxon>Hypocreomycetidae</taxon>
        <taxon>Hypocreales</taxon>
        <taxon>Hypocreaceae</taxon>
        <taxon>Cladobotryum</taxon>
    </lineage>
</organism>
<protein>
    <recommendedName>
        <fullName evidence="4">dolichyl-phosphate beta-glucosyltransferase</fullName>
        <ecNumber evidence="4">2.4.1.117</ecNumber>
    </recommendedName>
</protein>
<keyword evidence="9" id="KW-0735">Signal-anchor</keyword>
<keyword evidence="6" id="KW-0808">Transferase</keyword>
<dbReference type="InterPro" id="IPR001173">
    <property type="entry name" value="Glyco_trans_2-like"/>
</dbReference>
<comment type="similarity">
    <text evidence="3">Belongs to the glycosyltransferase 2 family.</text>
</comment>
<dbReference type="Gene3D" id="3.90.550.10">
    <property type="entry name" value="Spore Coat Polysaccharide Biosynthesis Protein SpsA, Chain A"/>
    <property type="match status" value="1"/>
</dbReference>
<accession>A0ABR0T2P2</accession>
<evidence type="ECO:0000313" key="16">
    <source>
        <dbReference type="Proteomes" id="UP001338125"/>
    </source>
</evidence>
<keyword evidence="16" id="KW-1185">Reference proteome</keyword>
<evidence type="ECO:0000256" key="6">
    <source>
        <dbReference type="ARBA" id="ARBA00022679"/>
    </source>
</evidence>
<comment type="pathway">
    <text evidence="2">Protein modification; protein glycosylation.</text>
</comment>
<dbReference type="SUPFAM" id="SSF53448">
    <property type="entry name" value="Nucleotide-diphospho-sugar transferases"/>
    <property type="match status" value="1"/>
</dbReference>
<keyword evidence="10 13" id="KW-1133">Transmembrane helix</keyword>
<keyword evidence="11 13" id="KW-0472">Membrane</keyword>
<dbReference type="InterPro" id="IPR035518">
    <property type="entry name" value="DPG_synthase"/>
</dbReference>
<evidence type="ECO:0000256" key="8">
    <source>
        <dbReference type="ARBA" id="ARBA00022824"/>
    </source>
</evidence>
<dbReference type="EC" id="2.4.1.117" evidence="4"/>
<evidence type="ECO:0000256" key="1">
    <source>
        <dbReference type="ARBA" id="ARBA00004389"/>
    </source>
</evidence>
<evidence type="ECO:0000256" key="3">
    <source>
        <dbReference type="ARBA" id="ARBA00006739"/>
    </source>
</evidence>
<evidence type="ECO:0000256" key="4">
    <source>
        <dbReference type="ARBA" id="ARBA00012583"/>
    </source>
</evidence>
<evidence type="ECO:0000256" key="5">
    <source>
        <dbReference type="ARBA" id="ARBA00022676"/>
    </source>
</evidence>
<keyword evidence="7 13" id="KW-0812">Transmembrane</keyword>
<evidence type="ECO:0000256" key="11">
    <source>
        <dbReference type="ARBA" id="ARBA00023136"/>
    </source>
</evidence>
<evidence type="ECO:0000256" key="2">
    <source>
        <dbReference type="ARBA" id="ARBA00004922"/>
    </source>
</evidence>
<dbReference type="Proteomes" id="UP001338125">
    <property type="component" value="Unassembled WGS sequence"/>
</dbReference>
<name>A0ABR0T2P2_9HYPO</name>
<evidence type="ECO:0000259" key="14">
    <source>
        <dbReference type="Pfam" id="PF00535"/>
    </source>
</evidence>
<evidence type="ECO:0000313" key="15">
    <source>
        <dbReference type="EMBL" id="KAK5998713.1"/>
    </source>
</evidence>
<sequence>MGAAAKLLELPAPLWAWIKATPIHVLFISGVIVILLGLLSLFTLLFLLAPKPRPVIPSEKSYITSSPSGQPTTPRPLPCWYDRWLAERRLSEQTISPERAYPMPDISTIEPAELLVSVVFPAYNEEDRIIPTLEEAVEYLDKHFGRSKDAKAVTSPGKKRHTHGAAKREISGYEILIVNDGSRDKTVQVVLDFAQKHGLHDILRVVSLTKNRGKGGGVTHGLRHVRGEYALFADADGASRFSDLGRLMEGVEEVVDGSHRGVAIGSRAHLVGTFCPAQLFDALLSPCPHHSHTPATSRIRDTQCGFKLFTRASLPYIVPYMHTEGWIFDIEMLMLAESAPATPVLGSDGSVIGTSPGIKVAEVPIEWHEVGGSKLNVIQDSIKMAIGLAVLRASWMLGVYRRRLT</sequence>